<name>A0A0M7AKU2_9HYPH</name>
<dbReference type="STRING" id="311410.LA5095_04502"/>
<dbReference type="PANTHER" id="PTHR46796:SF2">
    <property type="entry name" value="TRANSCRIPTIONAL REGULATORY PROTEIN"/>
    <property type="match status" value="1"/>
</dbReference>
<dbReference type="InterPro" id="IPR050204">
    <property type="entry name" value="AraC_XylS_family_regulators"/>
</dbReference>
<keyword evidence="2" id="KW-0238">DNA-binding</keyword>
<keyword evidence="1" id="KW-0805">Transcription regulation</keyword>
<dbReference type="InterPro" id="IPR009057">
    <property type="entry name" value="Homeodomain-like_sf"/>
</dbReference>
<dbReference type="Pfam" id="PF02311">
    <property type="entry name" value="AraC_binding"/>
    <property type="match status" value="1"/>
</dbReference>
<dbReference type="InterPro" id="IPR003313">
    <property type="entry name" value="AraC-bd"/>
</dbReference>
<dbReference type="Proteomes" id="UP000049983">
    <property type="component" value="Unassembled WGS sequence"/>
</dbReference>
<dbReference type="Pfam" id="PF12833">
    <property type="entry name" value="HTH_18"/>
    <property type="match status" value="1"/>
</dbReference>
<dbReference type="GO" id="GO:0043565">
    <property type="term" value="F:sequence-specific DNA binding"/>
    <property type="evidence" value="ECO:0007669"/>
    <property type="project" value="InterPro"/>
</dbReference>
<dbReference type="GO" id="GO:0003700">
    <property type="term" value="F:DNA-binding transcription factor activity"/>
    <property type="evidence" value="ECO:0007669"/>
    <property type="project" value="InterPro"/>
</dbReference>
<protein>
    <submittedName>
        <fullName evidence="5">Virulence regulon transcriptional activator VirF</fullName>
    </submittedName>
</protein>
<dbReference type="SUPFAM" id="SSF46689">
    <property type="entry name" value="Homeodomain-like"/>
    <property type="match status" value="2"/>
</dbReference>
<proteinExistence type="predicted"/>
<organism evidence="5 6">
    <name type="scientific">Roseibium album</name>
    <dbReference type="NCBI Taxonomy" id="311410"/>
    <lineage>
        <taxon>Bacteria</taxon>
        <taxon>Pseudomonadati</taxon>
        <taxon>Pseudomonadota</taxon>
        <taxon>Alphaproteobacteria</taxon>
        <taxon>Hyphomicrobiales</taxon>
        <taxon>Stappiaceae</taxon>
        <taxon>Roseibium</taxon>
    </lineage>
</organism>
<keyword evidence="6" id="KW-1185">Reference proteome</keyword>
<dbReference type="SMART" id="SM00342">
    <property type="entry name" value="HTH_ARAC"/>
    <property type="match status" value="1"/>
</dbReference>
<evidence type="ECO:0000256" key="2">
    <source>
        <dbReference type="ARBA" id="ARBA00023125"/>
    </source>
</evidence>
<dbReference type="EMBL" id="CXWC01000012">
    <property type="protein sequence ID" value="CTQ75026.1"/>
    <property type="molecule type" value="Genomic_DNA"/>
</dbReference>
<dbReference type="PANTHER" id="PTHR46796">
    <property type="entry name" value="HTH-TYPE TRANSCRIPTIONAL ACTIVATOR RHAS-RELATED"/>
    <property type="match status" value="1"/>
</dbReference>
<dbReference type="AlphaFoldDB" id="A0A0M7AKU2"/>
<feature type="domain" description="HTH araC/xylS-type" evidence="4">
    <location>
        <begin position="161"/>
        <end position="258"/>
    </location>
</feature>
<dbReference type="PROSITE" id="PS01124">
    <property type="entry name" value="HTH_ARAC_FAMILY_2"/>
    <property type="match status" value="1"/>
</dbReference>
<evidence type="ECO:0000313" key="6">
    <source>
        <dbReference type="Proteomes" id="UP000049983"/>
    </source>
</evidence>
<evidence type="ECO:0000259" key="4">
    <source>
        <dbReference type="PROSITE" id="PS01124"/>
    </source>
</evidence>
<keyword evidence="3" id="KW-0804">Transcription</keyword>
<evidence type="ECO:0000256" key="1">
    <source>
        <dbReference type="ARBA" id="ARBA00023015"/>
    </source>
</evidence>
<dbReference type="InterPro" id="IPR037923">
    <property type="entry name" value="HTH-like"/>
</dbReference>
<gene>
    <name evidence="5" type="primary">virF_2</name>
    <name evidence="5" type="ORF">LA5096_04201</name>
</gene>
<evidence type="ECO:0000256" key="3">
    <source>
        <dbReference type="ARBA" id="ARBA00023163"/>
    </source>
</evidence>
<accession>A0A0M7AKU2</accession>
<dbReference type="SUPFAM" id="SSF51215">
    <property type="entry name" value="Regulatory protein AraC"/>
    <property type="match status" value="1"/>
</dbReference>
<evidence type="ECO:0000313" key="5">
    <source>
        <dbReference type="EMBL" id="CTQ75026.1"/>
    </source>
</evidence>
<dbReference type="Gene3D" id="1.10.10.60">
    <property type="entry name" value="Homeodomain-like"/>
    <property type="match status" value="1"/>
</dbReference>
<reference evidence="6" key="1">
    <citation type="submission" date="2015-07" db="EMBL/GenBank/DDBJ databases">
        <authorList>
            <person name="Rodrigo-Torres Lidia"/>
            <person name="Arahal R.David."/>
        </authorList>
    </citation>
    <scope>NUCLEOTIDE SEQUENCE [LARGE SCALE GENOMIC DNA]</scope>
    <source>
        <strain evidence="6">CECT 5096</strain>
    </source>
</reference>
<sequence length="265" mass="29759">MAPAEEGVERIEARFRGNGFNPHRHDTYAIGLTLNGVQTFRYRGEARASLPGQIIVIHPDELHDGGAGTERGLRYRMIYIQPEDVQTALGHSGTMGLPFVDTPVLADPVFRRSLSEGLEDIDHEMGELKRSHLLAELSQCLSKFGGSDLGNRQAIDLPSLRNCAEFLRESHKEQVRVGDLEGMTNLDRFTLSRQFKRVFGTSPHRYLVMRRLETVKRLLVLGKTLVEAAVESGFSDQSHMTRHFKRAFGMTPGMWRQLTATNGLS</sequence>
<dbReference type="InterPro" id="IPR018060">
    <property type="entry name" value="HTH_AraC"/>
</dbReference>